<keyword evidence="3 5" id="KW-0687">Ribonucleoprotein</keyword>
<keyword evidence="5" id="KW-0699">rRNA-binding</keyword>
<evidence type="ECO:0000313" key="8">
    <source>
        <dbReference type="Proteomes" id="UP000034803"/>
    </source>
</evidence>
<evidence type="ECO:0000259" key="6">
    <source>
        <dbReference type="SMART" id="SM00739"/>
    </source>
</evidence>
<reference evidence="7 8" key="1">
    <citation type="journal article" date="2015" name="Nature">
        <title>rRNA introns, odd ribosomes, and small enigmatic genomes across a large radiation of phyla.</title>
        <authorList>
            <person name="Brown C.T."/>
            <person name="Hug L.A."/>
            <person name="Thomas B.C."/>
            <person name="Sharon I."/>
            <person name="Castelle C.J."/>
            <person name="Singh A."/>
            <person name="Wilkins M.J."/>
            <person name="Williams K.H."/>
            <person name="Banfield J.F."/>
        </authorList>
    </citation>
    <scope>NUCLEOTIDE SEQUENCE [LARGE SCALE GENOMIC DNA]</scope>
</reference>
<dbReference type="GO" id="GO:0003735">
    <property type="term" value="F:structural constituent of ribosome"/>
    <property type="evidence" value="ECO:0007669"/>
    <property type="project" value="InterPro"/>
</dbReference>
<dbReference type="EMBL" id="LBOI01000002">
    <property type="protein sequence ID" value="KKP32102.1"/>
    <property type="molecule type" value="Genomic_DNA"/>
</dbReference>
<dbReference type="GO" id="GO:1990904">
    <property type="term" value="C:ribonucleoprotein complex"/>
    <property type="evidence" value="ECO:0007669"/>
    <property type="project" value="UniProtKB-KW"/>
</dbReference>
<dbReference type="GO" id="GO:0019843">
    <property type="term" value="F:rRNA binding"/>
    <property type="evidence" value="ECO:0007669"/>
    <property type="project" value="UniProtKB-UniRule"/>
</dbReference>
<dbReference type="SMART" id="SM00739">
    <property type="entry name" value="KOW"/>
    <property type="match status" value="1"/>
</dbReference>
<evidence type="ECO:0000256" key="5">
    <source>
        <dbReference type="HAMAP-Rule" id="MF_01326"/>
    </source>
</evidence>
<gene>
    <name evidence="5" type="primary">rplX</name>
    <name evidence="7" type="ORF">UR21_C0002G0021</name>
</gene>
<name>A0A0G0BM58_9BACT</name>
<dbReference type="CDD" id="cd06089">
    <property type="entry name" value="KOW_RPL26"/>
    <property type="match status" value="1"/>
</dbReference>
<dbReference type="Pfam" id="PF00467">
    <property type="entry name" value="KOW"/>
    <property type="match status" value="1"/>
</dbReference>
<dbReference type="GO" id="GO:0005840">
    <property type="term" value="C:ribosome"/>
    <property type="evidence" value="ECO:0007669"/>
    <property type="project" value="UniProtKB-KW"/>
</dbReference>
<dbReference type="InterPro" id="IPR008991">
    <property type="entry name" value="Translation_prot_SH3-like_sf"/>
</dbReference>
<comment type="subunit">
    <text evidence="5">Part of the 50S ribosomal subunit.</text>
</comment>
<dbReference type="Gene3D" id="2.30.30.30">
    <property type="match status" value="1"/>
</dbReference>
<sequence>MHHYQGRLFKKNNMKLKVGDTVKITAGKDKGREGKIEKISPKENTVVVPGVNIYKKHIKGSQGQKGGVYDIPRPLNLAKIALICPLCKKVTRVGVRLVKNEKVRICKKCKKEI</sequence>
<accession>A0A0G0BM58</accession>
<evidence type="ECO:0000256" key="4">
    <source>
        <dbReference type="ARBA" id="ARBA00035206"/>
    </source>
</evidence>
<dbReference type="AlphaFoldDB" id="A0A0G0BM58"/>
<comment type="function">
    <text evidence="5">One of two assembly initiator proteins, it binds directly to the 5'-end of the 23S rRNA, where it nucleates assembly of the 50S subunit.</text>
</comment>
<comment type="similarity">
    <text evidence="1 5">Belongs to the universal ribosomal protein uL24 family.</text>
</comment>
<dbReference type="Proteomes" id="UP000034803">
    <property type="component" value="Unassembled WGS sequence"/>
</dbReference>
<dbReference type="InterPro" id="IPR003256">
    <property type="entry name" value="Ribosomal_uL24"/>
</dbReference>
<dbReference type="InterPro" id="IPR041988">
    <property type="entry name" value="Ribosomal_uL24_KOW"/>
</dbReference>
<dbReference type="GO" id="GO:0006412">
    <property type="term" value="P:translation"/>
    <property type="evidence" value="ECO:0007669"/>
    <property type="project" value="UniProtKB-UniRule"/>
</dbReference>
<dbReference type="NCBIfam" id="TIGR01079">
    <property type="entry name" value="rplX_bact"/>
    <property type="match status" value="1"/>
</dbReference>
<evidence type="ECO:0000256" key="2">
    <source>
        <dbReference type="ARBA" id="ARBA00022980"/>
    </source>
</evidence>
<comment type="function">
    <text evidence="5">One of the proteins that surrounds the polypeptide exit tunnel on the outside of the subunit.</text>
</comment>
<dbReference type="PANTHER" id="PTHR12903">
    <property type="entry name" value="MITOCHONDRIAL RIBOSOMAL PROTEIN L24"/>
    <property type="match status" value="1"/>
</dbReference>
<evidence type="ECO:0000256" key="1">
    <source>
        <dbReference type="ARBA" id="ARBA00010618"/>
    </source>
</evidence>
<organism evidence="7 8">
    <name type="scientific">Candidatus Woesebacteria bacterium GW2011_GWC2_31_9</name>
    <dbReference type="NCBI Taxonomy" id="1618586"/>
    <lineage>
        <taxon>Bacteria</taxon>
        <taxon>Candidatus Woeseibacteriota</taxon>
    </lineage>
</organism>
<evidence type="ECO:0000313" key="7">
    <source>
        <dbReference type="EMBL" id="KKP32102.1"/>
    </source>
</evidence>
<dbReference type="SUPFAM" id="SSF50104">
    <property type="entry name" value="Translation proteins SH3-like domain"/>
    <property type="match status" value="1"/>
</dbReference>
<comment type="caution">
    <text evidence="7">The sequence shown here is derived from an EMBL/GenBank/DDBJ whole genome shotgun (WGS) entry which is preliminary data.</text>
</comment>
<dbReference type="InterPro" id="IPR014722">
    <property type="entry name" value="Rib_uL2_dom2"/>
</dbReference>
<keyword evidence="2 5" id="KW-0689">Ribosomal protein</keyword>
<dbReference type="InterPro" id="IPR057264">
    <property type="entry name" value="Ribosomal_uL24_C"/>
</dbReference>
<dbReference type="Pfam" id="PF17136">
    <property type="entry name" value="ribosomal_L24"/>
    <property type="match status" value="1"/>
</dbReference>
<evidence type="ECO:0000256" key="3">
    <source>
        <dbReference type="ARBA" id="ARBA00023274"/>
    </source>
</evidence>
<proteinExistence type="inferred from homology"/>
<dbReference type="InterPro" id="IPR005824">
    <property type="entry name" value="KOW"/>
</dbReference>
<feature type="domain" description="KOW" evidence="6">
    <location>
        <begin position="15"/>
        <end position="42"/>
    </location>
</feature>
<keyword evidence="5" id="KW-0694">RNA-binding</keyword>
<dbReference type="HAMAP" id="MF_01326_B">
    <property type="entry name" value="Ribosomal_uL24_B"/>
    <property type="match status" value="1"/>
</dbReference>
<protein>
    <recommendedName>
        <fullName evidence="4 5">Large ribosomal subunit protein uL24</fullName>
    </recommendedName>
</protein>